<dbReference type="PROSITE" id="PS51186">
    <property type="entry name" value="GNAT"/>
    <property type="match status" value="1"/>
</dbReference>
<dbReference type="PANTHER" id="PTHR47237">
    <property type="entry name" value="SLL0310 PROTEIN"/>
    <property type="match status" value="1"/>
</dbReference>
<sequence length="306" mass="33047">MADVCTIREAVESDLPHVMEWWRDAFNFEFDLETLKIMLQHGEGGGSFTAVTSSGEPIGFVNCAVAGDTAFGGHYIVRRDARGTGAGRLLSQRLLAHVGGQRSLGINSVAYRVAPNKKIGFTTESFTMTFRYYTVNHAAPPPLDDDDVIGTTSDDVIVKPYDEGMLEAVLAYDRGIAGHDRGAYLRPCLRAYGKLTMVAMDAAAAGAITGYAVASDMTGCVSHGIFPLYGDDPRVQRHLLASLLAALPDGAEACALTPDANAHASRMLERIGFRYDLQTTRMYTGRALILPLQKCLSNLNFDACAI</sequence>
<dbReference type="GeneID" id="106812793"/>
<dbReference type="InterPro" id="IPR041496">
    <property type="entry name" value="YitH/HolE_GNAT"/>
</dbReference>
<reference evidence="3" key="1">
    <citation type="submission" date="2025-08" db="UniProtKB">
        <authorList>
            <consortium name="RefSeq"/>
        </authorList>
    </citation>
    <scope>IDENTIFICATION</scope>
</reference>
<evidence type="ECO:0000313" key="3">
    <source>
        <dbReference type="RefSeq" id="XP_014672253.1"/>
    </source>
</evidence>
<dbReference type="SUPFAM" id="SSF55729">
    <property type="entry name" value="Acyl-CoA N-acyltransferases (Nat)"/>
    <property type="match status" value="1"/>
</dbReference>
<dbReference type="InterPro" id="IPR000182">
    <property type="entry name" value="GNAT_dom"/>
</dbReference>
<protein>
    <submittedName>
        <fullName evidence="3">Uncharacterized protein LOC106812793</fullName>
    </submittedName>
</protein>
<dbReference type="RefSeq" id="XP_014672253.1">
    <property type="nucleotide sequence ID" value="XM_014816767.1"/>
</dbReference>
<dbReference type="InterPro" id="IPR016181">
    <property type="entry name" value="Acyl_CoA_acyltransferase"/>
</dbReference>
<accession>A0ABM1EJ82</accession>
<dbReference type="Gene3D" id="3.40.630.90">
    <property type="match status" value="1"/>
</dbReference>
<name>A0ABM1EJ82_PRICU</name>
<dbReference type="PANTHER" id="PTHR47237:SF1">
    <property type="entry name" value="SLL0310 PROTEIN"/>
    <property type="match status" value="1"/>
</dbReference>
<keyword evidence="2" id="KW-1185">Reference proteome</keyword>
<organism evidence="2 3">
    <name type="scientific">Priapulus caudatus</name>
    <name type="common">Priapulid worm</name>
    <dbReference type="NCBI Taxonomy" id="37621"/>
    <lineage>
        <taxon>Eukaryota</taxon>
        <taxon>Metazoa</taxon>
        <taxon>Ecdysozoa</taxon>
        <taxon>Scalidophora</taxon>
        <taxon>Priapulida</taxon>
        <taxon>Priapulimorpha</taxon>
        <taxon>Priapulimorphida</taxon>
        <taxon>Priapulidae</taxon>
        <taxon>Priapulus</taxon>
    </lineage>
</organism>
<dbReference type="InterPro" id="IPR052729">
    <property type="entry name" value="Acyl/Acetyltrans_Enzymes"/>
</dbReference>
<evidence type="ECO:0000313" key="2">
    <source>
        <dbReference type="Proteomes" id="UP000695022"/>
    </source>
</evidence>
<gene>
    <name evidence="3" type="primary">LOC106812793</name>
</gene>
<proteinExistence type="predicted"/>
<dbReference type="Gene3D" id="3.40.630.30">
    <property type="match status" value="1"/>
</dbReference>
<feature type="domain" description="N-acetyltransferase" evidence="1">
    <location>
        <begin position="5"/>
        <end position="146"/>
    </location>
</feature>
<evidence type="ECO:0000259" key="1">
    <source>
        <dbReference type="PROSITE" id="PS51186"/>
    </source>
</evidence>
<dbReference type="Pfam" id="PF00583">
    <property type="entry name" value="Acetyltransf_1"/>
    <property type="match status" value="1"/>
</dbReference>
<dbReference type="Pfam" id="PF18014">
    <property type="entry name" value="Acetyltransf_18"/>
    <property type="match status" value="1"/>
</dbReference>
<dbReference type="Proteomes" id="UP000695022">
    <property type="component" value="Unplaced"/>
</dbReference>